<dbReference type="PROSITE" id="PS50090">
    <property type="entry name" value="MYB_LIKE"/>
    <property type="match status" value="2"/>
</dbReference>
<dbReference type="GO" id="GO:0000978">
    <property type="term" value="F:RNA polymerase II cis-regulatory region sequence-specific DNA binding"/>
    <property type="evidence" value="ECO:0007669"/>
    <property type="project" value="TreeGrafter"/>
</dbReference>
<dbReference type="GO" id="GO:0001006">
    <property type="term" value="F:RNA polymerase III type 3 promoter sequence-specific DNA binding"/>
    <property type="evidence" value="ECO:0007669"/>
    <property type="project" value="TreeGrafter"/>
</dbReference>
<keyword evidence="9" id="KW-1185">Reference proteome</keyword>
<evidence type="ECO:0000256" key="4">
    <source>
        <dbReference type="ARBA" id="ARBA00023242"/>
    </source>
</evidence>
<dbReference type="Gene3D" id="1.10.10.60">
    <property type="entry name" value="Homeodomain-like"/>
    <property type="match status" value="2"/>
</dbReference>
<feature type="domain" description="Myb-like" evidence="6">
    <location>
        <begin position="92"/>
        <end position="144"/>
    </location>
</feature>
<dbReference type="InterPro" id="IPR001005">
    <property type="entry name" value="SANT/Myb"/>
</dbReference>
<name>A0A1J4JJG6_9EUKA</name>
<dbReference type="SUPFAM" id="SSF46689">
    <property type="entry name" value="Homeodomain-like"/>
    <property type="match status" value="2"/>
</dbReference>
<feature type="region of interest" description="Disordered" evidence="5">
    <location>
        <begin position="197"/>
        <end position="230"/>
    </location>
</feature>
<sequence length="305" mass="34609">MTSKFAGLEFMVELALSYVDGTVSDLAEETKTELTHLFNAYLHEEMSYESCRDALISHIGRDDALVRIREIMSQPDEPLPYREDRDSEDAMSLRKKTRTWTAIEDQRLLAGVARFGIDNWQTVAHFLGNGRNRAQCSQRWTRCLNPKISKKSWSPEDDRQLKELVNLYGDKSWTKTANIMGNRSDVQCRYHFRQLTTGEEEPGSLTKTMSSENFNLQSPPAPSDPSSVPDELMMPLTRSRGFSSTPSLVVKQDTPLLLPLAPIVNRRRCREATTPSVEISGQPKMLWGVTGTDEQSLSTFLSNFH</sequence>
<dbReference type="OrthoDB" id="2143914at2759"/>
<dbReference type="InterPro" id="IPR051575">
    <property type="entry name" value="Myb-like_DNA-bd"/>
</dbReference>
<organism evidence="8 9">
    <name type="scientific">Tritrichomonas foetus</name>
    <dbReference type="NCBI Taxonomy" id="1144522"/>
    <lineage>
        <taxon>Eukaryota</taxon>
        <taxon>Metamonada</taxon>
        <taxon>Parabasalia</taxon>
        <taxon>Tritrichomonadida</taxon>
        <taxon>Tritrichomonadidae</taxon>
        <taxon>Tritrichomonas</taxon>
    </lineage>
</organism>
<keyword evidence="2" id="KW-0238">DNA-binding</keyword>
<dbReference type="GO" id="GO:0042796">
    <property type="term" value="P:snRNA transcription by RNA polymerase III"/>
    <property type="evidence" value="ECO:0007669"/>
    <property type="project" value="TreeGrafter"/>
</dbReference>
<dbReference type="PANTHER" id="PTHR46621">
    <property type="entry name" value="SNRNA-ACTIVATING PROTEIN COMPLEX SUBUNIT 4"/>
    <property type="match status" value="1"/>
</dbReference>
<dbReference type="GO" id="GO:0042795">
    <property type="term" value="P:snRNA transcription by RNA polymerase II"/>
    <property type="evidence" value="ECO:0007669"/>
    <property type="project" value="TreeGrafter"/>
</dbReference>
<feature type="domain" description="HTH myb-type" evidence="7">
    <location>
        <begin position="94"/>
        <end position="148"/>
    </location>
</feature>
<protein>
    <submittedName>
        <fullName evidence="8">Myb-like DNA-binding domain containing protein</fullName>
    </submittedName>
</protein>
<feature type="domain" description="Myb-like" evidence="6">
    <location>
        <begin position="145"/>
        <end position="196"/>
    </location>
</feature>
<evidence type="ECO:0000256" key="2">
    <source>
        <dbReference type="ARBA" id="ARBA00023125"/>
    </source>
</evidence>
<keyword evidence="1" id="KW-0805">Transcription regulation</keyword>
<evidence type="ECO:0000313" key="9">
    <source>
        <dbReference type="Proteomes" id="UP000179807"/>
    </source>
</evidence>
<feature type="domain" description="HTH myb-type" evidence="7">
    <location>
        <begin position="150"/>
        <end position="200"/>
    </location>
</feature>
<evidence type="ECO:0000313" key="8">
    <source>
        <dbReference type="EMBL" id="OHS97709.1"/>
    </source>
</evidence>
<dbReference type="VEuPathDB" id="TrichDB:TRFO_36036"/>
<dbReference type="PROSITE" id="PS51294">
    <property type="entry name" value="HTH_MYB"/>
    <property type="match status" value="2"/>
</dbReference>
<dbReference type="Proteomes" id="UP000179807">
    <property type="component" value="Unassembled WGS sequence"/>
</dbReference>
<keyword evidence="4" id="KW-0539">Nucleus</keyword>
<dbReference type="EMBL" id="MLAK01001099">
    <property type="protein sequence ID" value="OHS97709.1"/>
    <property type="molecule type" value="Genomic_DNA"/>
</dbReference>
<proteinExistence type="predicted"/>
<keyword evidence="3" id="KW-0804">Transcription</keyword>
<dbReference type="PANTHER" id="PTHR46621:SF1">
    <property type="entry name" value="SNRNA-ACTIVATING PROTEIN COMPLEX SUBUNIT 4"/>
    <property type="match status" value="1"/>
</dbReference>
<dbReference type="CDD" id="cd00167">
    <property type="entry name" value="SANT"/>
    <property type="match status" value="2"/>
</dbReference>
<evidence type="ECO:0000259" key="6">
    <source>
        <dbReference type="PROSITE" id="PS50090"/>
    </source>
</evidence>
<accession>A0A1J4JJG6</accession>
<feature type="compositionally biased region" description="Polar residues" evidence="5">
    <location>
        <begin position="205"/>
        <end position="217"/>
    </location>
</feature>
<evidence type="ECO:0000256" key="1">
    <source>
        <dbReference type="ARBA" id="ARBA00023015"/>
    </source>
</evidence>
<dbReference type="SMART" id="SM00717">
    <property type="entry name" value="SANT"/>
    <property type="match status" value="2"/>
</dbReference>
<comment type="caution">
    <text evidence="8">The sequence shown here is derived from an EMBL/GenBank/DDBJ whole genome shotgun (WGS) entry which is preliminary data.</text>
</comment>
<dbReference type="InterPro" id="IPR009057">
    <property type="entry name" value="Homeodomain-like_sf"/>
</dbReference>
<evidence type="ECO:0000256" key="3">
    <source>
        <dbReference type="ARBA" id="ARBA00023163"/>
    </source>
</evidence>
<evidence type="ECO:0000256" key="5">
    <source>
        <dbReference type="SAM" id="MobiDB-lite"/>
    </source>
</evidence>
<dbReference type="RefSeq" id="XP_068350846.1">
    <property type="nucleotide sequence ID" value="XM_068510599.1"/>
</dbReference>
<evidence type="ECO:0000259" key="7">
    <source>
        <dbReference type="PROSITE" id="PS51294"/>
    </source>
</evidence>
<dbReference type="GeneID" id="94845303"/>
<dbReference type="AlphaFoldDB" id="A0A1J4JJG6"/>
<gene>
    <name evidence="8" type="ORF">TRFO_36036</name>
</gene>
<dbReference type="GO" id="GO:0019185">
    <property type="term" value="C:snRNA-activating protein complex"/>
    <property type="evidence" value="ECO:0007669"/>
    <property type="project" value="TreeGrafter"/>
</dbReference>
<reference evidence="8" key="1">
    <citation type="submission" date="2016-10" db="EMBL/GenBank/DDBJ databases">
        <authorList>
            <person name="Benchimol M."/>
            <person name="Almeida L.G."/>
            <person name="Vasconcelos A.T."/>
            <person name="Perreira-Neves A."/>
            <person name="Rosa I.A."/>
            <person name="Tasca T."/>
            <person name="Bogo M.R."/>
            <person name="de Souza W."/>
        </authorList>
    </citation>
    <scope>NUCLEOTIDE SEQUENCE [LARGE SCALE GENOMIC DNA]</scope>
    <source>
        <strain evidence="8">K</strain>
    </source>
</reference>
<dbReference type="Pfam" id="PF13921">
    <property type="entry name" value="Myb_DNA-bind_6"/>
    <property type="match status" value="1"/>
</dbReference>
<dbReference type="InterPro" id="IPR017930">
    <property type="entry name" value="Myb_dom"/>
</dbReference>